<dbReference type="Proteomes" id="UP001596337">
    <property type="component" value="Unassembled WGS sequence"/>
</dbReference>
<keyword evidence="2" id="KW-1185">Reference proteome</keyword>
<reference evidence="2" key="1">
    <citation type="journal article" date="2019" name="Int. J. Syst. Evol. Microbiol.">
        <title>The Global Catalogue of Microorganisms (GCM) 10K type strain sequencing project: providing services to taxonomists for standard genome sequencing and annotation.</title>
        <authorList>
            <consortium name="The Broad Institute Genomics Platform"/>
            <consortium name="The Broad Institute Genome Sequencing Center for Infectious Disease"/>
            <person name="Wu L."/>
            <person name="Ma J."/>
        </authorList>
    </citation>
    <scope>NUCLEOTIDE SEQUENCE [LARGE SCALE GENOMIC DNA]</scope>
    <source>
        <strain evidence="2">KCTC 32255</strain>
    </source>
</reference>
<accession>A0ABW2C8J6</accession>
<evidence type="ECO:0000313" key="2">
    <source>
        <dbReference type="Proteomes" id="UP001596337"/>
    </source>
</evidence>
<gene>
    <name evidence="1" type="ORF">ACFQGD_30910</name>
</gene>
<comment type="caution">
    <text evidence="1">The sequence shown here is derived from an EMBL/GenBank/DDBJ whole genome shotgun (WGS) entry which is preliminary data.</text>
</comment>
<evidence type="ECO:0000313" key="1">
    <source>
        <dbReference type="EMBL" id="MFC6871543.1"/>
    </source>
</evidence>
<sequence>MLAMLRAVSQHRAEMTCSCEPDLYIDGVTCCDQVTAHDLARYRLIHPMRLGAIGQRVPAGLTAAGHALLAAVPADAA</sequence>
<protein>
    <submittedName>
        <fullName evidence="1">Uncharacterized protein</fullName>
    </submittedName>
</protein>
<dbReference type="EMBL" id="JBHSXX010000001">
    <property type="protein sequence ID" value="MFC6871543.1"/>
    <property type="molecule type" value="Genomic_DNA"/>
</dbReference>
<dbReference type="RefSeq" id="WP_345391295.1">
    <property type="nucleotide sequence ID" value="NZ_BAABLA010000007.1"/>
</dbReference>
<organism evidence="1 2">
    <name type="scientific">Haloechinothrix salitolerans</name>
    <dbReference type="NCBI Taxonomy" id="926830"/>
    <lineage>
        <taxon>Bacteria</taxon>
        <taxon>Bacillati</taxon>
        <taxon>Actinomycetota</taxon>
        <taxon>Actinomycetes</taxon>
        <taxon>Pseudonocardiales</taxon>
        <taxon>Pseudonocardiaceae</taxon>
        <taxon>Haloechinothrix</taxon>
    </lineage>
</organism>
<proteinExistence type="predicted"/>
<name>A0ABW2C8J6_9PSEU</name>